<dbReference type="AlphaFoldDB" id="A0A4R5YGI0"/>
<keyword evidence="2" id="KW-0378">Hydrolase</keyword>
<evidence type="ECO:0000313" key="3">
    <source>
        <dbReference type="Proteomes" id="UP000295633"/>
    </source>
</evidence>
<proteinExistence type="predicted"/>
<dbReference type="SUPFAM" id="SSF56281">
    <property type="entry name" value="Metallo-hydrolase/oxidoreductase"/>
    <property type="match status" value="1"/>
</dbReference>
<reference evidence="2 3" key="1">
    <citation type="submission" date="2019-03" db="EMBL/GenBank/DDBJ databases">
        <title>Genome Sequencing and Assembly of Various Microbes Isolated from Partially Reclaimed Soil and Acid Mine Drainage (AMD) Site.</title>
        <authorList>
            <person name="Steinbock B."/>
            <person name="Bechtold R."/>
            <person name="Sevigny J.L."/>
            <person name="Thomas D."/>
            <person name="Cuthill L.R."/>
            <person name="Aveiro Johannsen E.J."/>
            <person name="Thomas K."/>
            <person name="Ghosh A."/>
        </authorList>
    </citation>
    <scope>NUCLEOTIDE SEQUENCE [LARGE SCALE GENOMIC DNA]</scope>
    <source>
        <strain evidence="2 3">F-B2</strain>
    </source>
</reference>
<dbReference type="SMART" id="SM00849">
    <property type="entry name" value="Lactamase_B"/>
    <property type="match status" value="1"/>
</dbReference>
<dbReference type="Proteomes" id="UP000295633">
    <property type="component" value="Unassembled WGS sequence"/>
</dbReference>
<dbReference type="Pfam" id="PF00753">
    <property type="entry name" value="Lactamase_B"/>
    <property type="match status" value="1"/>
</dbReference>
<dbReference type="InterPro" id="IPR050855">
    <property type="entry name" value="NDM-1-like"/>
</dbReference>
<accession>A0A4R5YGI0</accession>
<gene>
    <name evidence="2" type="ORF">E2R54_09425</name>
</gene>
<evidence type="ECO:0000313" key="2">
    <source>
        <dbReference type="EMBL" id="TDL43438.1"/>
    </source>
</evidence>
<name>A0A4R5YGI0_9MICO</name>
<sequence>MAPASRWVEDRRGFFRLTVAATNCYLVTTADGVTLIDGGLPATGGPLDDLLRHLGLTRRNIDALILTHGHFDHVGLARALSAEGVPVHVHPGDHRLARHPYSYRPAVARVPYLIGHPGGLPFIGRMAVAGALAVRGVDADHAMRDGETVDVPGRPTVLHTPGHTGGHCALLFASDDVLVSGDALVTLDPYTGVSGPQIVADAATADAAASLRSLEVLEQTDATVVLPGHGEPWTRGIATAVQRARIVGRH</sequence>
<dbReference type="InterPro" id="IPR036866">
    <property type="entry name" value="RibonucZ/Hydroxyglut_hydro"/>
</dbReference>
<dbReference type="CDD" id="cd07721">
    <property type="entry name" value="yflN-like_MBL-fold"/>
    <property type="match status" value="1"/>
</dbReference>
<dbReference type="RefSeq" id="WP_133399569.1">
    <property type="nucleotide sequence ID" value="NZ_SMZX01000002.1"/>
</dbReference>
<feature type="domain" description="Metallo-beta-lactamase" evidence="1">
    <location>
        <begin position="21"/>
        <end position="229"/>
    </location>
</feature>
<dbReference type="GO" id="GO:0016787">
    <property type="term" value="F:hydrolase activity"/>
    <property type="evidence" value="ECO:0007669"/>
    <property type="project" value="UniProtKB-KW"/>
</dbReference>
<protein>
    <submittedName>
        <fullName evidence="2">MBL fold metallo-hydrolase</fullName>
    </submittedName>
</protein>
<dbReference type="EMBL" id="SMZX01000002">
    <property type="protein sequence ID" value="TDL43438.1"/>
    <property type="molecule type" value="Genomic_DNA"/>
</dbReference>
<dbReference type="InterPro" id="IPR001279">
    <property type="entry name" value="Metallo-B-lactamas"/>
</dbReference>
<dbReference type="PANTHER" id="PTHR42951:SF17">
    <property type="entry name" value="METALLO-BETA-LACTAMASE DOMAIN-CONTAINING PROTEIN"/>
    <property type="match status" value="1"/>
</dbReference>
<dbReference type="Gene3D" id="3.60.15.10">
    <property type="entry name" value="Ribonuclease Z/Hydroxyacylglutathione hydrolase-like"/>
    <property type="match status" value="1"/>
</dbReference>
<dbReference type="PANTHER" id="PTHR42951">
    <property type="entry name" value="METALLO-BETA-LACTAMASE DOMAIN-CONTAINING"/>
    <property type="match status" value="1"/>
</dbReference>
<organism evidence="2 3">
    <name type="scientific">Microbacterium oleivorans</name>
    <dbReference type="NCBI Taxonomy" id="273677"/>
    <lineage>
        <taxon>Bacteria</taxon>
        <taxon>Bacillati</taxon>
        <taxon>Actinomycetota</taxon>
        <taxon>Actinomycetes</taxon>
        <taxon>Micrococcales</taxon>
        <taxon>Microbacteriaceae</taxon>
        <taxon>Microbacterium</taxon>
    </lineage>
</organism>
<comment type="caution">
    <text evidence="2">The sequence shown here is derived from an EMBL/GenBank/DDBJ whole genome shotgun (WGS) entry which is preliminary data.</text>
</comment>
<evidence type="ECO:0000259" key="1">
    <source>
        <dbReference type="SMART" id="SM00849"/>
    </source>
</evidence>